<name>A0ABT8BV20_9VIBR</name>
<comment type="caution">
    <text evidence="3">The sequence shown here is derived from an EMBL/GenBank/DDBJ whole genome shotgun (WGS) entry which is preliminary data.</text>
</comment>
<dbReference type="Gene3D" id="3.10.310.10">
    <property type="entry name" value="Diaminopimelate Epimerase, Chain A, domain 1"/>
    <property type="match status" value="2"/>
</dbReference>
<dbReference type="PANTHER" id="PTHR13774">
    <property type="entry name" value="PHENAZINE BIOSYNTHESIS PROTEIN"/>
    <property type="match status" value="1"/>
</dbReference>
<dbReference type="RefSeq" id="WP_170881993.1">
    <property type="nucleotide sequence ID" value="NZ_JABEYA020000001.1"/>
</dbReference>
<organism evidence="3 4">
    <name type="scientific">Vibrio ostreicida</name>
    <dbReference type="NCBI Taxonomy" id="526588"/>
    <lineage>
        <taxon>Bacteria</taxon>
        <taxon>Pseudomonadati</taxon>
        <taxon>Pseudomonadota</taxon>
        <taxon>Gammaproteobacteria</taxon>
        <taxon>Vibrionales</taxon>
        <taxon>Vibrionaceae</taxon>
        <taxon>Vibrio</taxon>
    </lineage>
</organism>
<gene>
    <name evidence="3" type="ORF">QWZ16_11000</name>
</gene>
<protein>
    <submittedName>
        <fullName evidence="3">PhzF family phenazine biosynthesis protein</fullName>
    </submittedName>
</protein>
<dbReference type="Proteomes" id="UP001238540">
    <property type="component" value="Unassembled WGS sequence"/>
</dbReference>
<dbReference type="Pfam" id="PF02567">
    <property type="entry name" value="PhzC-PhzF"/>
    <property type="match status" value="1"/>
</dbReference>
<accession>A0ABT8BV20</accession>
<proteinExistence type="inferred from homology"/>
<dbReference type="SUPFAM" id="SSF54506">
    <property type="entry name" value="Diaminopimelate epimerase-like"/>
    <property type="match status" value="1"/>
</dbReference>
<dbReference type="NCBIfam" id="TIGR00654">
    <property type="entry name" value="PhzF_family"/>
    <property type="match status" value="1"/>
</dbReference>
<dbReference type="EMBL" id="JAUFQC010000001">
    <property type="protein sequence ID" value="MDN3610229.1"/>
    <property type="molecule type" value="Genomic_DNA"/>
</dbReference>
<comment type="similarity">
    <text evidence="1">Belongs to the PhzF family.</text>
</comment>
<evidence type="ECO:0000313" key="4">
    <source>
        <dbReference type="Proteomes" id="UP001238540"/>
    </source>
</evidence>
<dbReference type="InterPro" id="IPR003719">
    <property type="entry name" value="Phenazine_PhzF-like"/>
</dbReference>
<sequence length="294" mass="31200">MPIQIEVFLVNAFTANGTGGNPAGVVFDAESLSEQQKLDIAQAVGYSETAFVSWDGRAEFEVSFFTVTEEVDFCGHATLAVFATLYETGQINAGEYWQKTKAGRLSVVIEPTGQVIMGQALPKKLAGFSGRDVAPLLGIDDSVIASTGLPVEVISTGLADVIIPVKKGYLDKLKPNHTAISAFCEAHQVVGFHVFELGTAETSVSARCRNFAPLFGIDEESATGSSNGALACYLTEHCPSDEPSHYLFEQGKAMNATSMISASVSTQKDQVVSVRVGGFARSIGRLTFDLSPTA</sequence>
<reference evidence="4" key="1">
    <citation type="journal article" date="2019" name="Int. J. Syst. Evol. Microbiol.">
        <title>The Global Catalogue of Microorganisms (GCM) 10K type strain sequencing project: providing services to taxonomists for standard genome sequencing and annotation.</title>
        <authorList>
            <consortium name="The Broad Institute Genomics Platform"/>
            <consortium name="The Broad Institute Genome Sequencing Center for Infectious Disease"/>
            <person name="Wu L."/>
            <person name="Ma J."/>
        </authorList>
    </citation>
    <scope>NUCLEOTIDE SEQUENCE [LARGE SCALE GENOMIC DNA]</scope>
    <source>
        <strain evidence="4">CECT 7398</strain>
    </source>
</reference>
<dbReference type="PANTHER" id="PTHR13774:SF39">
    <property type="entry name" value="BIOSYNTHESIS PROTEIN, PUTATIVE-RELATED"/>
    <property type="match status" value="1"/>
</dbReference>
<evidence type="ECO:0000313" key="3">
    <source>
        <dbReference type="EMBL" id="MDN3610229.1"/>
    </source>
</evidence>
<keyword evidence="2" id="KW-0413">Isomerase</keyword>
<dbReference type="PIRSF" id="PIRSF016184">
    <property type="entry name" value="PhzC_PhzF"/>
    <property type="match status" value="1"/>
</dbReference>
<evidence type="ECO:0000256" key="2">
    <source>
        <dbReference type="ARBA" id="ARBA00023235"/>
    </source>
</evidence>
<evidence type="ECO:0000256" key="1">
    <source>
        <dbReference type="ARBA" id="ARBA00008270"/>
    </source>
</evidence>
<keyword evidence="4" id="KW-1185">Reference proteome</keyword>